<dbReference type="OrthoDB" id="7189171at2"/>
<name>A0A2D2AWE1_9CAUL</name>
<gene>
    <name evidence="2" type="ORF">CSW64_07595</name>
</gene>
<evidence type="ECO:0000256" key="1">
    <source>
        <dbReference type="SAM" id="SignalP"/>
    </source>
</evidence>
<dbReference type="KEGG" id="cmb:CSW64_07595"/>
<keyword evidence="1" id="KW-0732">Signal</keyword>
<evidence type="ECO:0000313" key="3">
    <source>
        <dbReference type="Proteomes" id="UP000228945"/>
    </source>
</evidence>
<sequence>MLILTLAAVMAAATTSAEPTLKIGDPLAPARAGQLLCQTPDAANKSCVVLNHFDFAADGAIVNRIDARLSRKPWVGITMSTPVVVRDGAVCSPLKGVDKAEVYQDGKPADEATVARVRKGLGEMYAPYAGQEGCVAYKPGEGGLDAYLTVGKDTAKVPDRVIWVDPAAGWTTKP</sequence>
<dbReference type="EMBL" id="CP024201">
    <property type="protein sequence ID" value="ATQ42291.1"/>
    <property type="molecule type" value="Genomic_DNA"/>
</dbReference>
<evidence type="ECO:0000313" key="2">
    <source>
        <dbReference type="EMBL" id="ATQ42291.1"/>
    </source>
</evidence>
<dbReference type="RefSeq" id="WP_099621548.1">
    <property type="nucleotide sequence ID" value="NZ_CP024201.1"/>
</dbReference>
<feature type="chain" id="PRO_5013541280" evidence="1">
    <location>
        <begin position="18"/>
        <end position="174"/>
    </location>
</feature>
<organism evidence="2 3">
    <name type="scientific">Caulobacter mirabilis</name>
    <dbReference type="NCBI Taxonomy" id="69666"/>
    <lineage>
        <taxon>Bacteria</taxon>
        <taxon>Pseudomonadati</taxon>
        <taxon>Pseudomonadota</taxon>
        <taxon>Alphaproteobacteria</taxon>
        <taxon>Caulobacterales</taxon>
        <taxon>Caulobacteraceae</taxon>
        <taxon>Caulobacter</taxon>
    </lineage>
</organism>
<protein>
    <submittedName>
        <fullName evidence="2">Uncharacterized protein</fullName>
    </submittedName>
</protein>
<reference evidence="2 3" key="1">
    <citation type="submission" date="2017-10" db="EMBL/GenBank/DDBJ databases">
        <title>Genome sequence of Caulobacter mirabilis FWC38.</title>
        <authorList>
            <person name="Fiebig A."/>
            <person name="Crosson S."/>
        </authorList>
    </citation>
    <scope>NUCLEOTIDE SEQUENCE [LARGE SCALE GENOMIC DNA]</scope>
    <source>
        <strain evidence="2 3">FWC 38</strain>
    </source>
</reference>
<dbReference type="AlphaFoldDB" id="A0A2D2AWE1"/>
<proteinExistence type="predicted"/>
<feature type="signal peptide" evidence="1">
    <location>
        <begin position="1"/>
        <end position="17"/>
    </location>
</feature>
<accession>A0A2D2AWE1</accession>
<dbReference type="Proteomes" id="UP000228945">
    <property type="component" value="Chromosome"/>
</dbReference>
<keyword evidence="3" id="KW-1185">Reference proteome</keyword>